<dbReference type="PATRIC" id="fig|997877.3.peg.221"/>
<dbReference type="AlphaFoldDB" id="I8WVJ1"/>
<dbReference type="RefSeq" id="WP_007851677.1">
    <property type="nucleotide sequence ID" value="NZ_CP011531.1"/>
</dbReference>
<protein>
    <recommendedName>
        <fullName evidence="6">Beta-1,6-galactofuranosyltransferase</fullName>
    </recommendedName>
</protein>
<organism evidence="4 5">
    <name type="scientific">Phocaeicola dorei CL03T12C01</name>
    <dbReference type="NCBI Taxonomy" id="997877"/>
    <lineage>
        <taxon>Bacteria</taxon>
        <taxon>Pseudomonadati</taxon>
        <taxon>Bacteroidota</taxon>
        <taxon>Bacteroidia</taxon>
        <taxon>Bacteroidales</taxon>
        <taxon>Bacteroidaceae</taxon>
        <taxon>Phocaeicola</taxon>
    </lineage>
</organism>
<dbReference type="EMBL" id="AGXI01000001">
    <property type="protein sequence ID" value="EIY41847.1"/>
    <property type="molecule type" value="Genomic_DNA"/>
</dbReference>
<evidence type="ECO:0000256" key="1">
    <source>
        <dbReference type="ARBA" id="ARBA00022679"/>
    </source>
</evidence>
<dbReference type="InterPro" id="IPR058592">
    <property type="entry name" value="Gtf3_C"/>
</dbReference>
<dbReference type="PIRSF" id="PIRSF007023">
    <property type="entry name" value="UDP-Galf_transf"/>
    <property type="match status" value="1"/>
</dbReference>
<reference evidence="4 5" key="1">
    <citation type="submission" date="2012-02" db="EMBL/GenBank/DDBJ databases">
        <title>The Genome Sequence of Bacteroides dorei CL03T12C01.</title>
        <authorList>
            <consortium name="The Broad Institute Genome Sequencing Platform"/>
            <person name="Earl A."/>
            <person name="Ward D."/>
            <person name="Feldgarden M."/>
            <person name="Gevers D."/>
            <person name="Zitomersky N.L."/>
            <person name="Coyne M.J."/>
            <person name="Comstock L.E."/>
            <person name="Young S.K."/>
            <person name="Zeng Q."/>
            <person name="Gargeya S."/>
            <person name="Fitzgerald M."/>
            <person name="Haas B."/>
            <person name="Abouelleil A."/>
            <person name="Alvarado L."/>
            <person name="Arachchi H.M."/>
            <person name="Berlin A."/>
            <person name="Chapman S.B."/>
            <person name="Gearin G."/>
            <person name="Goldberg J."/>
            <person name="Griggs A."/>
            <person name="Gujja S."/>
            <person name="Hansen M."/>
            <person name="Heiman D."/>
            <person name="Howarth C."/>
            <person name="Larimer J."/>
            <person name="Lui A."/>
            <person name="MacDonald P.J.P."/>
            <person name="McCowen C."/>
            <person name="Montmayeur A."/>
            <person name="Murphy C."/>
            <person name="Neiman D."/>
            <person name="Pearson M."/>
            <person name="Priest M."/>
            <person name="Roberts A."/>
            <person name="Saif S."/>
            <person name="Shea T."/>
            <person name="Sisk P."/>
            <person name="Stolte C."/>
            <person name="Sykes S."/>
            <person name="Wortman J."/>
            <person name="Nusbaum C."/>
            <person name="Birren B."/>
        </authorList>
    </citation>
    <scope>NUCLEOTIDE SEQUENCE [LARGE SCALE GENOMIC DNA]</scope>
    <source>
        <strain evidence="4 5">CL03T12C01</strain>
    </source>
</reference>
<evidence type="ECO:0000259" key="2">
    <source>
        <dbReference type="Pfam" id="PF26334"/>
    </source>
</evidence>
<evidence type="ECO:0008006" key="6">
    <source>
        <dbReference type="Google" id="ProtNLM"/>
    </source>
</evidence>
<name>I8WVJ1_9BACT</name>
<proteinExistence type="predicted"/>
<evidence type="ECO:0000313" key="5">
    <source>
        <dbReference type="Proteomes" id="UP000004019"/>
    </source>
</evidence>
<dbReference type="Gene3D" id="3.40.50.2000">
    <property type="entry name" value="Glycogen Phosphorylase B"/>
    <property type="match status" value="2"/>
</dbReference>
<dbReference type="Pfam" id="PF26337">
    <property type="entry name" value="Gtf3_C"/>
    <property type="match status" value="1"/>
</dbReference>
<evidence type="ECO:0000259" key="3">
    <source>
        <dbReference type="Pfam" id="PF26337"/>
    </source>
</evidence>
<keyword evidence="1" id="KW-0808">Transferase</keyword>
<accession>I8WVJ1</accession>
<comment type="caution">
    <text evidence="4">The sequence shown here is derived from an EMBL/GenBank/DDBJ whole genome shotgun (WGS) entry which is preliminary data.</text>
</comment>
<dbReference type="HOGENOM" id="CLU_057651_1_0_10"/>
<dbReference type="Pfam" id="PF26334">
    <property type="entry name" value="Gtf3_N"/>
    <property type="match status" value="1"/>
</dbReference>
<feature type="domain" description="Glucosyltransferase 3-like C-terminal" evidence="3">
    <location>
        <begin position="165"/>
        <end position="324"/>
    </location>
</feature>
<dbReference type="Proteomes" id="UP000004019">
    <property type="component" value="Unassembled WGS sequence"/>
</dbReference>
<dbReference type="InterPro" id="IPR058591">
    <property type="entry name" value="Gtf3_N"/>
</dbReference>
<evidence type="ECO:0000313" key="4">
    <source>
        <dbReference type="EMBL" id="EIY41847.1"/>
    </source>
</evidence>
<gene>
    <name evidence="4" type="ORF">HMPREF1065_00213</name>
</gene>
<sequence>MERIYIDTEVTKGVNAGSKARFDCRKILESYGYEERTVLAKKKFFFKSIKSVVAMLISIQKMSEVVLQYPLDNSLYITELIVEVCKKKKCKLSVLIHDINSFRTTGHIANREIRILKKADNLIVHNDMMCKILKNHICDAHYFILQTFDYLISQASEEGTFENTVVFAGNLKKSIFLKNIKNLGVKFNLYGAKVDELDLICNDMVSYKGVFQQDDLSALMGNWGLVWDGTSITTCDGLYGKYLKYNAPHKLSLYLVANLPVIIWAEAAEAEFVRDNKLGVIVNSLYEMKSLLEKITQEEYLEMKKNVEDYAHRLRGGLNLGYVLSQIEKSN</sequence>
<feature type="domain" description="Glucosyltransferase 3-like N-terminal" evidence="2">
    <location>
        <begin position="11"/>
        <end position="145"/>
    </location>
</feature>